<accession>A0A832I0X2</accession>
<dbReference type="InterPro" id="IPR002197">
    <property type="entry name" value="HTH_Fis"/>
</dbReference>
<dbReference type="Pfam" id="PF02954">
    <property type="entry name" value="HTH_8"/>
    <property type="match status" value="1"/>
</dbReference>
<dbReference type="SUPFAM" id="SSF46689">
    <property type="entry name" value="Homeodomain-like"/>
    <property type="match status" value="1"/>
</dbReference>
<evidence type="ECO:0000259" key="2">
    <source>
        <dbReference type="Pfam" id="PF02954"/>
    </source>
</evidence>
<dbReference type="GO" id="GO:0043565">
    <property type="term" value="F:sequence-specific DNA binding"/>
    <property type="evidence" value="ECO:0007669"/>
    <property type="project" value="InterPro"/>
</dbReference>
<evidence type="ECO:0000313" key="3">
    <source>
        <dbReference type="EMBL" id="HGZ42691.1"/>
    </source>
</evidence>
<dbReference type="AlphaFoldDB" id="A0A832I0X2"/>
<comment type="caution">
    <text evidence="3">The sequence shown here is derived from an EMBL/GenBank/DDBJ whole genome shotgun (WGS) entry which is preliminary data.</text>
</comment>
<dbReference type="SUPFAM" id="SSF55781">
    <property type="entry name" value="GAF domain-like"/>
    <property type="match status" value="1"/>
</dbReference>
<reference evidence="3" key="1">
    <citation type="journal article" date="2020" name="mSystems">
        <title>Genome- and Community-Level Interaction Insights into Carbon Utilization and Element Cycling Functions of Hydrothermarchaeota in Hydrothermal Sediment.</title>
        <authorList>
            <person name="Zhou Z."/>
            <person name="Liu Y."/>
            <person name="Xu W."/>
            <person name="Pan J."/>
            <person name="Luo Z.H."/>
            <person name="Li M."/>
        </authorList>
    </citation>
    <scope>NUCLEOTIDE SEQUENCE [LARGE SCALE GENOMIC DNA]</scope>
    <source>
        <strain evidence="3">SpSt-381</strain>
    </source>
</reference>
<dbReference type="Gene3D" id="1.10.10.60">
    <property type="entry name" value="Homeodomain-like"/>
    <property type="match status" value="1"/>
</dbReference>
<proteinExistence type="predicted"/>
<gene>
    <name evidence="3" type="ORF">ENR23_04565</name>
</gene>
<feature type="domain" description="DNA binding HTH" evidence="2">
    <location>
        <begin position="208"/>
        <end position="252"/>
    </location>
</feature>
<protein>
    <recommendedName>
        <fullName evidence="2">DNA binding HTH domain-containing protein</fullName>
    </recommendedName>
</protein>
<dbReference type="InterPro" id="IPR009057">
    <property type="entry name" value="Homeodomain-like_sf"/>
</dbReference>
<sequence length="259" mass="26275">MLSLDANRRAVARALTEECLGACDGVLARLWLPGPGDRCATCPFAIECPDRTWCLHLVTGAGLDARTEGRFARFPVGARRVGEVARAGAPLLAVEELPRLGLADPAWLATHRVASFAAVPVPHDHGRNGVLAVFARRALHAGEVACLALAARWAGPALAAGAGAGSAAPPAGAAGGGLPPPTGAAALARPPATAPAAGAAPPPAALRTLAEIEREAIERALAHTGGRVSGPRGAALILGLKPTTLESRMKKLGVRKPRP</sequence>
<name>A0A832I0X2_UNCEI</name>
<feature type="region of interest" description="Disordered" evidence="1">
    <location>
        <begin position="182"/>
        <end position="202"/>
    </location>
</feature>
<dbReference type="Gene3D" id="3.30.450.40">
    <property type="match status" value="1"/>
</dbReference>
<evidence type="ECO:0000256" key="1">
    <source>
        <dbReference type="SAM" id="MobiDB-lite"/>
    </source>
</evidence>
<dbReference type="EMBL" id="DSQF01000008">
    <property type="protein sequence ID" value="HGZ42691.1"/>
    <property type="molecule type" value="Genomic_DNA"/>
</dbReference>
<organism evidence="3">
    <name type="scientific">Eiseniibacteriota bacterium</name>
    <dbReference type="NCBI Taxonomy" id="2212470"/>
    <lineage>
        <taxon>Bacteria</taxon>
        <taxon>Candidatus Eiseniibacteriota</taxon>
    </lineage>
</organism>
<dbReference type="InterPro" id="IPR029016">
    <property type="entry name" value="GAF-like_dom_sf"/>
</dbReference>
<feature type="compositionally biased region" description="Low complexity" evidence="1">
    <location>
        <begin position="183"/>
        <end position="202"/>
    </location>
</feature>